<dbReference type="InterPro" id="IPR015421">
    <property type="entry name" value="PyrdxlP-dep_Trfase_major"/>
</dbReference>
<dbReference type="Proteomes" id="UP000683511">
    <property type="component" value="Chromosome"/>
</dbReference>
<dbReference type="PIRSF" id="PIRSF005572">
    <property type="entry name" value="NifS"/>
    <property type="match status" value="1"/>
</dbReference>
<evidence type="ECO:0000256" key="7">
    <source>
        <dbReference type="ARBA" id="ARBA00022898"/>
    </source>
</evidence>
<name>A0A975Y4K5_9NOST</name>
<evidence type="ECO:0000256" key="10">
    <source>
        <dbReference type="ARBA" id="ARBA00050776"/>
    </source>
</evidence>
<protein>
    <recommendedName>
        <fullName evidence="4">cysteine desulfurase</fullName>
        <ecNumber evidence="4">2.8.1.7</ecNumber>
    </recommendedName>
</protein>
<dbReference type="GO" id="GO:0031071">
    <property type="term" value="F:cysteine desulfurase activity"/>
    <property type="evidence" value="ECO:0007669"/>
    <property type="project" value="UniProtKB-EC"/>
</dbReference>
<evidence type="ECO:0000256" key="3">
    <source>
        <dbReference type="ARBA" id="ARBA00011738"/>
    </source>
</evidence>
<comment type="cofactor">
    <cofactor evidence="1 11">
        <name>pyridoxal 5'-phosphate</name>
        <dbReference type="ChEBI" id="CHEBI:597326"/>
    </cofactor>
</comment>
<evidence type="ECO:0000256" key="1">
    <source>
        <dbReference type="ARBA" id="ARBA00001933"/>
    </source>
</evidence>
<evidence type="ECO:0000256" key="6">
    <source>
        <dbReference type="ARBA" id="ARBA00022723"/>
    </source>
</evidence>
<evidence type="ECO:0000256" key="2">
    <source>
        <dbReference type="ARBA" id="ARBA00006490"/>
    </source>
</evidence>
<evidence type="ECO:0000256" key="5">
    <source>
        <dbReference type="ARBA" id="ARBA00022679"/>
    </source>
</evidence>
<dbReference type="SUPFAM" id="SSF53383">
    <property type="entry name" value="PLP-dependent transferases"/>
    <property type="match status" value="1"/>
</dbReference>
<dbReference type="Pfam" id="PF00266">
    <property type="entry name" value="Aminotran_5"/>
    <property type="match status" value="1"/>
</dbReference>
<accession>A0A975Y4K5</accession>
<feature type="domain" description="Aminotransferase class V" evidence="12">
    <location>
        <begin position="20"/>
        <end position="384"/>
    </location>
</feature>
<evidence type="ECO:0000313" key="14">
    <source>
        <dbReference type="Proteomes" id="UP000683511"/>
    </source>
</evidence>
<comment type="subunit">
    <text evidence="3">Homodimer.</text>
</comment>
<evidence type="ECO:0000256" key="4">
    <source>
        <dbReference type="ARBA" id="ARBA00012239"/>
    </source>
</evidence>
<keyword evidence="7" id="KW-0663">Pyridoxal phosphate</keyword>
<dbReference type="InterPro" id="IPR020578">
    <property type="entry name" value="Aminotrans_V_PyrdxlP_BS"/>
</dbReference>
<dbReference type="PANTHER" id="PTHR11601">
    <property type="entry name" value="CYSTEINE DESULFURYLASE FAMILY MEMBER"/>
    <property type="match status" value="1"/>
</dbReference>
<evidence type="ECO:0000313" key="13">
    <source>
        <dbReference type="EMBL" id="QXE23281.1"/>
    </source>
</evidence>
<dbReference type="FunFam" id="3.40.640.10:FF:000084">
    <property type="entry name" value="IscS-like cysteine desulfurase"/>
    <property type="match status" value="1"/>
</dbReference>
<dbReference type="PANTHER" id="PTHR11601:SF34">
    <property type="entry name" value="CYSTEINE DESULFURASE"/>
    <property type="match status" value="1"/>
</dbReference>
<dbReference type="EMBL" id="CP021056">
    <property type="protein sequence ID" value="QXE23281.1"/>
    <property type="molecule type" value="Genomic_DNA"/>
</dbReference>
<dbReference type="AlphaFoldDB" id="A0A975Y4K5"/>
<evidence type="ECO:0000256" key="9">
    <source>
        <dbReference type="ARBA" id="ARBA00023014"/>
    </source>
</evidence>
<dbReference type="InterPro" id="IPR015422">
    <property type="entry name" value="PyrdxlP-dep_Trfase_small"/>
</dbReference>
<dbReference type="Gene3D" id="3.40.640.10">
    <property type="entry name" value="Type I PLP-dependent aspartate aminotransferase-like (Major domain)"/>
    <property type="match status" value="1"/>
</dbReference>
<dbReference type="GO" id="GO:0051536">
    <property type="term" value="F:iron-sulfur cluster binding"/>
    <property type="evidence" value="ECO:0007669"/>
    <property type="project" value="UniProtKB-KW"/>
</dbReference>
<dbReference type="Gene3D" id="3.90.1150.10">
    <property type="entry name" value="Aspartate Aminotransferase, domain 1"/>
    <property type="match status" value="1"/>
</dbReference>
<keyword evidence="14" id="KW-1185">Reference proteome</keyword>
<evidence type="ECO:0000259" key="12">
    <source>
        <dbReference type="Pfam" id="PF00266"/>
    </source>
</evidence>
<gene>
    <name evidence="13" type="ORF">B6N60_01971</name>
</gene>
<organism evidence="13 14">
    <name type="scientific">Richelia sinica FACHB-800</name>
    <dbReference type="NCBI Taxonomy" id="1357546"/>
    <lineage>
        <taxon>Bacteria</taxon>
        <taxon>Bacillati</taxon>
        <taxon>Cyanobacteriota</taxon>
        <taxon>Cyanophyceae</taxon>
        <taxon>Nostocales</taxon>
        <taxon>Nostocaceae</taxon>
        <taxon>Richelia</taxon>
    </lineage>
</organism>
<dbReference type="GO" id="GO:0046872">
    <property type="term" value="F:metal ion binding"/>
    <property type="evidence" value="ECO:0007669"/>
    <property type="project" value="UniProtKB-KW"/>
</dbReference>
<dbReference type="InterPro" id="IPR016454">
    <property type="entry name" value="Cysteine_dSase"/>
</dbReference>
<dbReference type="EC" id="2.8.1.7" evidence="4"/>
<keyword evidence="6" id="KW-0479">Metal-binding</keyword>
<dbReference type="InterPro" id="IPR015424">
    <property type="entry name" value="PyrdxlP-dep_Trfase"/>
</dbReference>
<comment type="similarity">
    <text evidence="2">Belongs to the class-V pyridoxal-phosphate-dependent aminotransferase family. NifS/IscS subfamily.</text>
</comment>
<dbReference type="InterPro" id="IPR000192">
    <property type="entry name" value="Aminotrans_V_dom"/>
</dbReference>
<proteinExistence type="inferred from homology"/>
<keyword evidence="5" id="KW-0808">Transferase</keyword>
<keyword evidence="9" id="KW-0411">Iron-sulfur</keyword>
<sequence>MLSQFYTSVFTHLIIGYMQVYLDYSATTPPRPEAIAAMHAVLTQQWGNPSSLHEWGNRAALVVEQARIQVAGLINATHPESIIFTSGGTEADNLAIMGVARCYSVPQHIIISNVEHSAISQTVGMLENWGWEVTRLGVNNRGRVNPQDLTAALRHNTVLVSVIYGQSEVGTVQPIAELGQIARRHGALFHTDAVQAAGRIPLDVENLPVDLLSLSSHKLYGPLGAGALYVRPGVELMPLLGGGGQERGLRSGTQATPAIAGFGVAAELAAQELAAERVRLIELRDRLFSLLADVPGLIPTGDLVHRLPHHVSFTLEYADGEKLSGKTLVRQLNLAGIGISAGAACNSGKLNPSPILLAMGYSEKAALGGIRLTLGRETTVADIDWTAIVVKQVLQRLTNVELAIS</sequence>
<evidence type="ECO:0000256" key="8">
    <source>
        <dbReference type="ARBA" id="ARBA00023004"/>
    </source>
</evidence>
<reference evidence="13" key="1">
    <citation type="submission" date="2017-04" db="EMBL/GenBank/DDBJ databases">
        <title>Genome deletions in a multicellular cyanobacterial endosymbiont for morphological adaptation in marine diatoms.</title>
        <authorList>
            <person name="Wang Y."/>
            <person name="Gao H."/>
            <person name="Li R."/>
            <person name="Xu X."/>
        </authorList>
    </citation>
    <scope>NUCLEOTIDE SEQUENCE</scope>
    <source>
        <strain evidence="13">FACHB 800</strain>
    </source>
</reference>
<dbReference type="KEGG" id="rsin:B6N60_01971"/>
<comment type="catalytic activity">
    <reaction evidence="10">
        <text>(sulfur carrier)-H + L-cysteine = (sulfur carrier)-SH + L-alanine</text>
        <dbReference type="Rhea" id="RHEA:43892"/>
        <dbReference type="Rhea" id="RHEA-COMP:14737"/>
        <dbReference type="Rhea" id="RHEA-COMP:14739"/>
        <dbReference type="ChEBI" id="CHEBI:29917"/>
        <dbReference type="ChEBI" id="CHEBI:35235"/>
        <dbReference type="ChEBI" id="CHEBI:57972"/>
        <dbReference type="ChEBI" id="CHEBI:64428"/>
        <dbReference type="EC" id="2.8.1.7"/>
    </reaction>
</comment>
<keyword evidence="8" id="KW-0408">Iron</keyword>
<evidence type="ECO:0000256" key="11">
    <source>
        <dbReference type="RuleBase" id="RU004504"/>
    </source>
</evidence>
<dbReference type="PROSITE" id="PS00595">
    <property type="entry name" value="AA_TRANSFER_CLASS_5"/>
    <property type="match status" value="1"/>
</dbReference>